<reference evidence="3" key="1">
    <citation type="submission" date="2021-01" db="UniProtKB">
        <authorList>
            <consortium name="EnsemblMetazoa"/>
        </authorList>
    </citation>
    <scope>IDENTIFICATION</scope>
</reference>
<dbReference type="GeneID" id="136800650"/>
<evidence type="ECO:0000313" key="3">
    <source>
        <dbReference type="EnsemblMetazoa" id="CLYHEMP001499.1"/>
    </source>
</evidence>
<dbReference type="InterPro" id="IPR046347">
    <property type="entry name" value="bZIP_sf"/>
</dbReference>
<name>A0A7M5UIJ0_9CNID</name>
<proteinExistence type="predicted"/>
<dbReference type="RefSeq" id="XP_066913402.1">
    <property type="nucleotide sequence ID" value="XM_067057301.1"/>
</dbReference>
<dbReference type="Proteomes" id="UP000594262">
    <property type="component" value="Unplaced"/>
</dbReference>
<dbReference type="PROSITE" id="PS00036">
    <property type="entry name" value="BZIP_BASIC"/>
    <property type="match status" value="1"/>
</dbReference>
<evidence type="ECO:0000256" key="1">
    <source>
        <dbReference type="SAM" id="Coils"/>
    </source>
</evidence>
<keyword evidence="4" id="KW-1185">Reference proteome</keyword>
<organism evidence="3 4">
    <name type="scientific">Clytia hemisphaerica</name>
    <dbReference type="NCBI Taxonomy" id="252671"/>
    <lineage>
        <taxon>Eukaryota</taxon>
        <taxon>Metazoa</taxon>
        <taxon>Cnidaria</taxon>
        <taxon>Hydrozoa</taxon>
        <taxon>Hydroidolina</taxon>
        <taxon>Leptothecata</taxon>
        <taxon>Obeliida</taxon>
        <taxon>Clytiidae</taxon>
        <taxon>Clytia</taxon>
    </lineage>
</organism>
<dbReference type="RefSeq" id="XP_066913401.1">
    <property type="nucleotide sequence ID" value="XM_067057300.1"/>
</dbReference>
<dbReference type="SUPFAM" id="SSF57959">
    <property type="entry name" value="Leucine zipper domain"/>
    <property type="match status" value="1"/>
</dbReference>
<dbReference type="AlphaFoldDB" id="A0A7M5UIJ0"/>
<evidence type="ECO:0000313" key="4">
    <source>
        <dbReference type="Proteomes" id="UP000594262"/>
    </source>
</evidence>
<accession>A0A7M5UIJ0</accession>
<evidence type="ECO:0000259" key="2">
    <source>
        <dbReference type="PROSITE" id="PS00036"/>
    </source>
</evidence>
<dbReference type="GO" id="GO:0003700">
    <property type="term" value="F:DNA-binding transcription factor activity"/>
    <property type="evidence" value="ECO:0007669"/>
    <property type="project" value="InterPro"/>
</dbReference>
<keyword evidence="1" id="KW-0175">Coiled coil</keyword>
<sequence>MLCYPYNEYIINPLEICTIYGQHHEEIGRQFHPVDNCNYFLGDYEDALKNEFPVGIFAAQNERSDEDIKFVQGIKQRLIADCDEIFERENSTNLQALSHDSSNQELIGFTELVNSGDKWLCSDQESSTFSSSTFEDILDECSDLFCYDVPVVRQTFNSEQEGTPSNNQPMDPDLNPVIASTSTSIEIQDVSGILNSIHPNLLFDFASKSNSASSEDFKCSKDEMLKTRDKKIFRRKQNNKASRESRLRKKEEFQRLLEEQHLKEKRKKDLENEVAHLQGGIEELYASQERTLETAIQGNPNVSLPLFLEQLLQLIRQSAIEKNSTGEVYSKTIENVIKIYQRIMERNFGKEEKVMVREWLQSHLVSTNNSF</sequence>
<dbReference type="EnsemblMetazoa" id="CLYHEMT001499.1">
    <property type="protein sequence ID" value="CLYHEMP001499.1"/>
    <property type="gene ID" value="CLYHEMG001499"/>
</dbReference>
<dbReference type="InterPro" id="IPR004827">
    <property type="entry name" value="bZIP"/>
</dbReference>
<feature type="coiled-coil region" evidence="1">
    <location>
        <begin position="253"/>
        <end position="287"/>
    </location>
</feature>
<feature type="domain" description="BZIP" evidence="2">
    <location>
        <begin position="234"/>
        <end position="248"/>
    </location>
</feature>
<protein>
    <recommendedName>
        <fullName evidence="2">BZIP domain-containing protein</fullName>
    </recommendedName>
</protein>